<dbReference type="OrthoDB" id="9775794at2"/>
<dbReference type="GO" id="GO:0006635">
    <property type="term" value="P:fatty acid beta-oxidation"/>
    <property type="evidence" value="ECO:0007669"/>
    <property type="project" value="TreeGrafter"/>
</dbReference>
<reference evidence="4 5" key="1">
    <citation type="submission" date="2019-05" db="EMBL/GenBank/DDBJ databases">
        <title>Tamlana fucoidanivorans sp. nov., isolated from the surface of algae collected from Fujian province in China.</title>
        <authorList>
            <person name="Li J."/>
        </authorList>
    </citation>
    <scope>NUCLEOTIDE SEQUENCE [LARGE SCALE GENOMIC DNA]</scope>
    <source>
        <strain evidence="4 5">CW2-9</strain>
    </source>
</reference>
<keyword evidence="4" id="KW-0413">Isomerase</keyword>
<dbReference type="InterPro" id="IPR014748">
    <property type="entry name" value="Enoyl-CoA_hydra_C"/>
</dbReference>
<protein>
    <submittedName>
        <fullName evidence="4">Enoyl-CoA hydratase/isomerase family protein</fullName>
    </submittedName>
</protein>
<proteinExistence type="inferred from homology"/>
<evidence type="ECO:0000256" key="1">
    <source>
        <dbReference type="ARBA" id="ARBA00005254"/>
    </source>
</evidence>
<organism evidence="4 5">
    <name type="scientific">Allotamlana fucoidanivorans</name>
    <dbReference type="NCBI Taxonomy" id="2583814"/>
    <lineage>
        <taxon>Bacteria</taxon>
        <taxon>Pseudomonadati</taxon>
        <taxon>Bacteroidota</taxon>
        <taxon>Flavobacteriia</taxon>
        <taxon>Flavobacteriales</taxon>
        <taxon>Flavobacteriaceae</taxon>
        <taxon>Allotamlana</taxon>
    </lineage>
</organism>
<dbReference type="InterPro" id="IPR029045">
    <property type="entry name" value="ClpP/crotonase-like_dom_sf"/>
</dbReference>
<comment type="similarity">
    <text evidence="1 3">Belongs to the enoyl-CoA hydratase/isomerase family.</text>
</comment>
<dbReference type="Gene3D" id="1.10.12.10">
    <property type="entry name" value="Lyase 2-enoyl-coa Hydratase, Chain A, domain 2"/>
    <property type="match status" value="1"/>
</dbReference>
<dbReference type="CDD" id="cd06558">
    <property type="entry name" value="crotonase-like"/>
    <property type="match status" value="1"/>
</dbReference>
<dbReference type="Proteomes" id="UP000308713">
    <property type="component" value="Unassembled WGS sequence"/>
</dbReference>
<evidence type="ECO:0000313" key="5">
    <source>
        <dbReference type="Proteomes" id="UP000308713"/>
    </source>
</evidence>
<dbReference type="Pfam" id="PF00378">
    <property type="entry name" value="ECH_1"/>
    <property type="match status" value="1"/>
</dbReference>
<keyword evidence="5" id="KW-1185">Reference proteome</keyword>
<dbReference type="Gene3D" id="3.90.226.10">
    <property type="entry name" value="2-enoyl-CoA Hydratase, Chain A, domain 1"/>
    <property type="match status" value="1"/>
</dbReference>
<dbReference type="GO" id="GO:0016853">
    <property type="term" value="F:isomerase activity"/>
    <property type="evidence" value="ECO:0007669"/>
    <property type="project" value="UniProtKB-KW"/>
</dbReference>
<dbReference type="GO" id="GO:0016829">
    <property type="term" value="F:lyase activity"/>
    <property type="evidence" value="ECO:0007669"/>
    <property type="project" value="UniProtKB-KW"/>
</dbReference>
<dbReference type="InterPro" id="IPR018376">
    <property type="entry name" value="Enoyl-CoA_hyd/isom_CS"/>
</dbReference>
<comment type="caution">
    <text evidence="4">The sequence shown here is derived from an EMBL/GenBank/DDBJ whole genome shotgun (WGS) entry which is preliminary data.</text>
</comment>
<sequence length="254" mass="27885">MFEYSKNERLGIISLNKAPANSYDIHFFKEFSKLLKGIEKDKTIAVVLIKSAIPKFFCAGADIKVFSKNTPAQNQDMVVMANKVARKIASSSKIIIAFLNGHTLGGGLELAMACDIRIASNKPFLLGLPEVNLGLMPGNGGIPKLVQLVGSSRALELLVSGGTFSSTDAFNYGLVTHLFEEEDAEEKALAYAKKISLGPKKAMAAIKKTIRKGSGMRLKQFLNLEKRNVDKLYDTFDAKEGFQAFVEKREPNFE</sequence>
<name>A0A5C4SGS9_9FLAO</name>
<evidence type="ECO:0000313" key="4">
    <source>
        <dbReference type="EMBL" id="TNJ42185.1"/>
    </source>
</evidence>
<dbReference type="EMBL" id="VDCS01000015">
    <property type="protein sequence ID" value="TNJ42185.1"/>
    <property type="molecule type" value="Genomic_DNA"/>
</dbReference>
<dbReference type="AlphaFoldDB" id="A0A5C4SGS9"/>
<keyword evidence="2" id="KW-0456">Lyase</keyword>
<evidence type="ECO:0000256" key="3">
    <source>
        <dbReference type="RuleBase" id="RU003707"/>
    </source>
</evidence>
<dbReference type="PANTHER" id="PTHR11941">
    <property type="entry name" value="ENOYL-COA HYDRATASE-RELATED"/>
    <property type="match status" value="1"/>
</dbReference>
<dbReference type="RefSeq" id="WP_139698561.1">
    <property type="nucleotide sequence ID" value="NZ_CP074074.1"/>
</dbReference>
<gene>
    <name evidence="4" type="ORF">FGF67_14910</name>
</gene>
<accession>A0A5C4SGS9</accession>
<dbReference type="SUPFAM" id="SSF52096">
    <property type="entry name" value="ClpP/crotonase"/>
    <property type="match status" value="1"/>
</dbReference>
<dbReference type="PROSITE" id="PS00166">
    <property type="entry name" value="ENOYL_COA_HYDRATASE"/>
    <property type="match status" value="1"/>
</dbReference>
<dbReference type="InterPro" id="IPR001753">
    <property type="entry name" value="Enoyl-CoA_hydra/iso"/>
</dbReference>
<dbReference type="PANTHER" id="PTHR11941:SF54">
    <property type="entry name" value="ENOYL-COA HYDRATASE, MITOCHONDRIAL"/>
    <property type="match status" value="1"/>
</dbReference>
<evidence type="ECO:0000256" key="2">
    <source>
        <dbReference type="ARBA" id="ARBA00023239"/>
    </source>
</evidence>